<name>A0AAN9S8Q3_PSOTE</name>
<gene>
    <name evidence="1" type="ORF">VNO78_19433</name>
</gene>
<dbReference type="EMBL" id="JAYMYS010000005">
    <property type="protein sequence ID" value="KAK7391081.1"/>
    <property type="molecule type" value="Genomic_DNA"/>
</dbReference>
<dbReference type="Proteomes" id="UP001386955">
    <property type="component" value="Unassembled WGS sequence"/>
</dbReference>
<dbReference type="AlphaFoldDB" id="A0AAN9S8Q3"/>
<evidence type="ECO:0000313" key="1">
    <source>
        <dbReference type="EMBL" id="KAK7391081.1"/>
    </source>
</evidence>
<proteinExistence type="predicted"/>
<accession>A0AAN9S8Q3</accession>
<comment type="caution">
    <text evidence="1">The sequence shown here is derived from an EMBL/GenBank/DDBJ whole genome shotgun (WGS) entry which is preliminary data.</text>
</comment>
<keyword evidence="2" id="KW-1185">Reference proteome</keyword>
<evidence type="ECO:0000313" key="2">
    <source>
        <dbReference type="Proteomes" id="UP001386955"/>
    </source>
</evidence>
<organism evidence="1 2">
    <name type="scientific">Psophocarpus tetragonolobus</name>
    <name type="common">Winged bean</name>
    <name type="synonym">Dolichos tetragonolobus</name>
    <dbReference type="NCBI Taxonomy" id="3891"/>
    <lineage>
        <taxon>Eukaryota</taxon>
        <taxon>Viridiplantae</taxon>
        <taxon>Streptophyta</taxon>
        <taxon>Embryophyta</taxon>
        <taxon>Tracheophyta</taxon>
        <taxon>Spermatophyta</taxon>
        <taxon>Magnoliopsida</taxon>
        <taxon>eudicotyledons</taxon>
        <taxon>Gunneridae</taxon>
        <taxon>Pentapetalae</taxon>
        <taxon>rosids</taxon>
        <taxon>fabids</taxon>
        <taxon>Fabales</taxon>
        <taxon>Fabaceae</taxon>
        <taxon>Papilionoideae</taxon>
        <taxon>50 kb inversion clade</taxon>
        <taxon>NPAAA clade</taxon>
        <taxon>indigoferoid/millettioid clade</taxon>
        <taxon>Phaseoleae</taxon>
        <taxon>Psophocarpus</taxon>
    </lineage>
</organism>
<reference evidence="1 2" key="1">
    <citation type="submission" date="2024-01" db="EMBL/GenBank/DDBJ databases">
        <title>The genomes of 5 underutilized Papilionoideae crops provide insights into root nodulation and disease resistanc.</title>
        <authorList>
            <person name="Jiang F."/>
        </authorList>
    </citation>
    <scope>NUCLEOTIDE SEQUENCE [LARGE SCALE GENOMIC DNA]</scope>
    <source>
        <strain evidence="1">DUOXIRENSHENG_FW03</strain>
        <tissue evidence="1">Leaves</tissue>
    </source>
</reference>
<protein>
    <submittedName>
        <fullName evidence="1">Uncharacterized protein</fullName>
    </submittedName>
</protein>
<sequence>MEVASGGLYPQKSAELCRGSELLLVGVKVEKFHSVGWMSSMMIVDGRRKTLVGVHHEIHNNSYKVDMRRRSVKHVRRKMDHESLVTELV</sequence>